<evidence type="ECO:0000256" key="4">
    <source>
        <dbReference type="SAM" id="SignalP"/>
    </source>
</evidence>
<dbReference type="Pfam" id="PF13407">
    <property type="entry name" value="Peripla_BP_4"/>
    <property type="match status" value="1"/>
</dbReference>
<dbReference type="RefSeq" id="WP_109730822.1">
    <property type="nucleotide sequence ID" value="NZ_BAAACK010000019.1"/>
</dbReference>
<evidence type="ECO:0000313" key="7">
    <source>
        <dbReference type="Proteomes" id="UP000245845"/>
    </source>
</evidence>
<keyword evidence="7" id="KW-1185">Reference proteome</keyword>
<dbReference type="PANTHER" id="PTHR30036">
    <property type="entry name" value="D-XYLOSE-BINDING PERIPLASMIC PROTEIN"/>
    <property type="match status" value="1"/>
</dbReference>
<organism evidence="6 7">
    <name type="scientific">Faecalicatena orotica</name>
    <dbReference type="NCBI Taxonomy" id="1544"/>
    <lineage>
        <taxon>Bacteria</taxon>
        <taxon>Bacillati</taxon>
        <taxon>Bacillota</taxon>
        <taxon>Clostridia</taxon>
        <taxon>Lachnospirales</taxon>
        <taxon>Lachnospiraceae</taxon>
        <taxon>Faecalicatena</taxon>
    </lineage>
</organism>
<evidence type="ECO:0000256" key="1">
    <source>
        <dbReference type="ARBA" id="ARBA00004196"/>
    </source>
</evidence>
<dbReference type="OrthoDB" id="366967at2"/>
<feature type="domain" description="Periplasmic binding protein" evidence="5">
    <location>
        <begin position="67"/>
        <end position="306"/>
    </location>
</feature>
<dbReference type="InterPro" id="IPR028082">
    <property type="entry name" value="Peripla_BP_I"/>
</dbReference>
<dbReference type="PANTHER" id="PTHR30036:SF7">
    <property type="entry name" value="ABC TRANSPORTER PERIPLASMIC-BINDING PROTEIN YPHF"/>
    <property type="match status" value="1"/>
</dbReference>
<dbReference type="GO" id="GO:0030246">
    <property type="term" value="F:carbohydrate binding"/>
    <property type="evidence" value="ECO:0007669"/>
    <property type="project" value="TreeGrafter"/>
</dbReference>
<comment type="subcellular location">
    <subcellularLocation>
        <location evidence="1">Cell envelope</location>
    </subcellularLocation>
</comment>
<comment type="caution">
    <text evidence="6">The sequence shown here is derived from an EMBL/GenBank/DDBJ whole genome shotgun (WGS) entry which is preliminary data.</text>
</comment>
<reference evidence="6 7" key="1">
    <citation type="submission" date="2018-05" db="EMBL/GenBank/DDBJ databases">
        <title>The Hungate 1000. A catalogue of reference genomes from the rumen microbiome.</title>
        <authorList>
            <person name="Kelly W."/>
        </authorList>
    </citation>
    <scope>NUCLEOTIDE SEQUENCE [LARGE SCALE GENOMIC DNA]</scope>
    <source>
        <strain evidence="6 7">NLAE-zl-C242</strain>
    </source>
</reference>
<comment type="similarity">
    <text evidence="2">Belongs to the bacterial solute-binding protein 2 family.</text>
</comment>
<dbReference type="AlphaFoldDB" id="A0A2Y9BC21"/>
<feature type="region of interest" description="Disordered" evidence="3">
    <location>
        <begin position="24"/>
        <end position="54"/>
    </location>
</feature>
<keyword evidence="4" id="KW-0732">Signal</keyword>
<feature type="chain" id="PRO_5043162112" evidence="4">
    <location>
        <begin position="20"/>
        <end position="399"/>
    </location>
</feature>
<dbReference type="EMBL" id="QGDL01000004">
    <property type="protein sequence ID" value="PWJ30398.1"/>
    <property type="molecule type" value="Genomic_DNA"/>
</dbReference>
<keyword evidence="6" id="KW-0762">Sugar transport</keyword>
<dbReference type="SUPFAM" id="SSF53822">
    <property type="entry name" value="Periplasmic binding protein-like I"/>
    <property type="match status" value="1"/>
</dbReference>
<dbReference type="GO" id="GO:0030288">
    <property type="term" value="C:outer membrane-bounded periplasmic space"/>
    <property type="evidence" value="ECO:0007669"/>
    <property type="project" value="TreeGrafter"/>
</dbReference>
<evidence type="ECO:0000256" key="3">
    <source>
        <dbReference type="SAM" id="MobiDB-lite"/>
    </source>
</evidence>
<sequence>MKKRMIAFIMAAVMIFSLAGCSGSNDKGNSDNSSAKTEEADAKTNEVWGNDAGAGETCGDPDGDYTIGVVIHTTTDFLCSKLKSYTDYMGKEFGVKFSYYIIENFADETYLSAIENLCAQGVDGIITTNFSGTAVLQGLKICEDNDVYLGVGFSQIDESIKEQVYASKYFVGGSYEADYQAGYDIITSLIDTGCKNIAAIGYEPGITCHDRRWEGMMAAFEDHPEIQKAGEYRGLEFTKAVEDFLAADDTIDGIAITLLGIEYCSEPIKSAGREGQIKIAFCDLSENCQEGLDSGEVACAIGGQYVDVVFPFIFMYNTLEGTPLSDEKVEVPVNFITCKTGEEFSNYMTYLHNDGVYAWTTDELKQVIKKYNKDATSEDLVKMGASYSIDDTMNRHKSE</sequence>
<dbReference type="Gene3D" id="3.40.50.2300">
    <property type="match status" value="2"/>
</dbReference>
<dbReference type="PROSITE" id="PS51257">
    <property type="entry name" value="PROKAR_LIPOPROTEIN"/>
    <property type="match status" value="1"/>
</dbReference>
<proteinExistence type="inferred from homology"/>
<gene>
    <name evidence="6" type="ORF">A8806_104268</name>
</gene>
<evidence type="ECO:0000259" key="5">
    <source>
        <dbReference type="Pfam" id="PF13407"/>
    </source>
</evidence>
<feature type="compositionally biased region" description="Low complexity" evidence="3">
    <location>
        <begin position="24"/>
        <end position="34"/>
    </location>
</feature>
<evidence type="ECO:0000256" key="2">
    <source>
        <dbReference type="ARBA" id="ARBA00007639"/>
    </source>
</evidence>
<accession>A0A2Y9BC21</accession>
<evidence type="ECO:0000313" key="6">
    <source>
        <dbReference type="EMBL" id="PWJ30398.1"/>
    </source>
</evidence>
<protein>
    <submittedName>
        <fullName evidence="6">ABC-type sugar transport system substrate-binding protein</fullName>
    </submittedName>
</protein>
<dbReference type="InterPro" id="IPR025997">
    <property type="entry name" value="SBP_2_dom"/>
</dbReference>
<dbReference type="InterPro" id="IPR050555">
    <property type="entry name" value="Bact_Solute-Bind_Prot2"/>
</dbReference>
<name>A0A2Y9BC21_9FIRM</name>
<dbReference type="Proteomes" id="UP000245845">
    <property type="component" value="Unassembled WGS sequence"/>
</dbReference>
<feature type="signal peptide" evidence="4">
    <location>
        <begin position="1"/>
        <end position="19"/>
    </location>
</feature>
<keyword evidence="6" id="KW-0813">Transport</keyword>